<evidence type="ECO:0000256" key="2">
    <source>
        <dbReference type="ARBA" id="ARBA00004948"/>
    </source>
</evidence>
<accession>E6PSY3</accession>
<evidence type="ECO:0000259" key="8">
    <source>
        <dbReference type="Pfam" id="PF05690"/>
    </source>
</evidence>
<evidence type="ECO:0000256" key="5">
    <source>
        <dbReference type="ARBA" id="ARBA00022977"/>
    </source>
</evidence>
<keyword evidence="6" id="KW-0704">Schiff base</keyword>
<evidence type="ECO:0000313" key="9">
    <source>
        <dbReference type="EMBL" id="CBH98040.1"/>
    </source>
</evidence>
<sequence>MYRESTTGADAGWSVAGVKLESRFLLGSASYPSPQALSGSIRASGTQVVTVGLKRVLAAQESDGFIAALRETLETCGARLLPNTAGCYSARDAIEMAHMARELYQTHWVKLEVIGEEHTLQPDPVELVEAARVLVREGFVVWPYCTDDLLTCRRLLDAGCEVLMPWGAPIGSGQGLLNPFALRTLRERLPDATLIVDAGLGTPSHAAQAMEMGFDAVLLCSAVSRSRDPVEMARAFALAIEAGRRAWRAGAIAKHDRAIPSTPTGAKSQNPRPCV</sequence>
<gene>
    <name evidence="9" type="primary">thiG</name>
    <name evidence="9" type="ORF">CARN2_3516</name>
</gene>
<dbReference type="Pfam" id="PF05690">
    <property type="entry name" value="ThiG"/>
    <property type="match status" value="1"/>
</dbReference>
<comment type="catalytic activity">
    <reaction evidence="7">
        <text>[ThiS sulfur-carrier protein]-C-terminal-Gly-aminoethanethioate + 2-iminoacetate + 1-deoxy-D-xylulose 5-phosphate = [ThiS sulfur-carrier protein]-C-terminal Gly-Gly + 2-[(2R,5Z)-2-carboxy-4-methylthiazol-5(2H)-ylidene]ethyl phosphate + 2 H2O + H(+)</text>
        <dbReference type="Rhea" id="RHEA:26297"/>
        <dbReference type="Rhea" id="RHEA-COMP:12909"/>
        <dbReference type="Rhea" id="RHEA-COMP:19908"/>
        <dbReference type="ChEBI" id="CHEBI:15377"/>
        <dbReference type="ChEBI" id="CHEBI:15378"/>
        <dbReference type="ChEBI" id="CHEBI:57792"/>
        <dbReference type="ChEBI" id="CHEBI:62899"/>
        <dbReference type="ChEBI" id="CHEBI:77846"/>
        <dbReference type="ChEBI" id="CHEBI:90778"/>
        <dbReference type="ChEBI" id="CHEBI:232372"/>
        <dbReference type="EC" id="2.8.1.10"/>
    </reaction>
</comment>
<evidence type="ECO:0000256" key="7">
    <source>
        <dbReference type="ARBA" id="ARBA00049897"/>
    </source>
</evidence>
<dbReference type="EC" id="2.8.1.10" evidence="3"/>
<evidence type="ECO:0000256" key="1">
    <source>
        <dbReference type="ARBA" id="ARBA00002834"/>
    </source>
</evidence>
<comment type="pathway">
    <text evidence="2">Cofactor biosynthesis; thiamine diphosphate biosynthesis.</text>
</comment>
<dbReference type="InterPro" id="IPR033983">
    <property type="entry name" value="Thiazole_synthase_ThiG"/>
</dbReference>
<comment type="function">
    <text evidence="1">Catalyzes the rearrangement of 1-deoxy-D-xylulose 5-phosphate (DXP) to produce the thiazole phosphate moiety of thiamine. Sulfur is provided by the thiocarboxylate moiety of the carrier protein ThiS. In vitro, sulfur can be provided by H(2)S.</text>
</comment>
<keyword evidence="4" id="KW-0808">Transferase</keyword>
<protein>
    <recommendedName>
        <fullName evidence="3">thiazole synthase</fullName>
        <ecNumber evidence="3">2.8.1.10</ecNumber>
    </recommendedName>
</protein>
<organism evidence="9">
    <name type="scientific">mine drainage metagenome</name>
    <dbReference type="NCBI Taxonomy" id="410659"/>
    <lineage>
        <taxon>unclassified sequences</taxon>
        <taxon>metagenomes</taxon>
        <taxon>ecological metagenomes</taxon>
    </lineage>
</organism>
<keyword evidence="5" id="KW-0784">Thiamine biosynthesis</keyword>
<dbReference type="CDD" id="cd04728">
    <property type="entry name" value="ThiG"/>
    <property type="match status" value="1"/>
</dbReference>
<dbReference type="PANTHER" id="PTHR34266">
    <property type="entry name" value="THIAZOLE SYNTHASE"/>
    <property type="match status" value="1"/>
</dbReference>
<dbReference type="GO" id="GO:1990107">
    <property type="term" value="F:thiazole synthase activity"/>
    <property type="evidence" value="ECO:0007669"/>
    <property type="project" value="UniProtKB-EC"/>
</dbReference>
<dbReference type="PANTHER" id="PTHR34266:SF2">
    <property type="entry name" value="THIAZOLE SYNTHASE"/>
    <property type="match status" value="1"/>
</dbReference>
<dbReference type="AlphaFoldDB" id="E6PSY3"/>
<dbReference type="InterPro" id="IPR008867">
    <property type="entry name" value="ThiG"/>
</dbReference>
<dbReference type="HAMAP" id="MF_00443">
    <property type="entry name" value="ThiG"/>
    <property type="match status" value="1"/>
</dbReference>
<dbReference type="Gene3D" id="3.20.20.70">
    <property type="entry name" value="Aldolase class I"/>
    <property type="match status" value="1"/>
</dbReference>
<evidence type="ECO:0000256" key="6">
    <source>
        <dbReference type="ARBA" id="ARBA00023270"/>
    </source>
</evidence>
<name>E6PSY3_9ZZZZ</name>
<comment type="caution">
    <text evidence="9">The sequence shown here is derived from an EMBL/GenBank/DDBJ whole genome shotgun (WGS) entry which is preliminary data.</text>
</comment>
<evidence type="ECO:0000256" key="3">
    <source>
        <dbReference type="ARBA" id="ARBA00011960"/>
    </source>
</evidence>
<dbReference type="SUPFAM" id="SSF110399">
    <property type="entry name" value="ThiG-like"/>
    <property type="match status" value="1"/>
</dbReference>
<proteinExistence type="inferred from homology"/>
<evidence type="ECO:0000256" key="4">
    <source>
        <dbReference type="ARBA" id="ARBA00022679"/>
    </source>
</evidence>
<feature type="domain" description="Thiazole synthase ThiG" evidence="8">
    <location>
        <begin position="15"/>
        <end position="263"/>
    </location>
</feature>
<reference evidence="9" key="1">
    <citation type="submission" date="2009-10" db="EMBL/GenBank/DDBJ databases">
        <title>Diversity of trophic interactions inside an arsenic-rich microbial ecosystem.</title>
        <authorList>
            <person name="Bertin P.N."/>
            <person name="Heinrich-Salmeron A."/>
            <person name="Pelletier E."/>
            <person name="Goulhen-Chollet F."/>
            <person name="Arsene-Ploetze F."/>
            <person name="Gallien S."/>
            <person name="Calteau A."/>
            <person name="Vallenet D."/>
            <person name="Casiot C."/>
            <person name="Chane-Woon-Ming B."/>
            <person name="Giloteaux L."/>
            <person name="Barakat M."/>
            <person name="Bonnefoy V."/>
            <person name="Bruneel O."/>
            <person name="Chandler M."/>
            <person name="Cleiss J."/>
            <person name="Duran R."/>
            <person name="Elbaz-Poulichet F."/>
            <person name="Fonknechten N."/>
            <person name="Lauga B."/>
            <person name="Mornico D."/>
            <person name="Ortet P."/>
            <person name="Schaeffer C."/>
            <person name="Siguier P."/>
            <person name="Alexander Thil Smith A."/>
            <person name="Van Dorsselaer A."/>
            <person name="Weissenbach J."/>
            <person name="Medigue C."/>
            <person name="Le Paslier D."/>
        </authorList>
    </citation>
    <scope>NUCLEOTIDE SEQUENCE</scope>
</reference>
<dbReference type="InterPro" id="IPR013785">
    <property type="entry name" value="Aldolase_TIM"/>
</dbReference>
<dbReference type="EMBL" id="CABM01000048">
    <property type="protein sequence ID" value="CBH98040.1"/>
    <property type="molecule type" value="Genomic_DNA"/>
</dbReference>